<dbReference type="GO" id="GO:0006508">
    <property type="term" value="P:proteolysis"/>
    <property type="evidence" value="ECO:0007669"/>
    <property type="project" value="InterPro"/>
</dbReference>
<dbReference type="SUPFAM" id="SSF52129">
    <property type="entry name" value="Caspase-like"/>
    <property type="match status" value="1"/>
</dbReference>
<dbReference type="PRINTS" id="PR00376">
    <property type="entry name" value="IL1BCENZYME"/>
</dbReference>
<dbReference type="Pfam" id="PF23724">
    <property type="entry name" value="Dredd_2nd"/>
    <property type="match status" value="1"/>
</dbReference>
<dbReference type="SMART" id="SM00115">
    <property type="entry name" value="CASc"/>
    <property type="match status" value="1"/>
</dbReference>
<accession>A0A1B0D025</accession>
<protein>
    <submittedName>
        <fullName evidence="5">Uncharacterized protein</fullName>
    </submittedName>
</protein>
<feature type="domain" description="Caspase family p10" evidence="3">
    <location>
        <begin position="420"/>
        <end position="498"/>
    </location>
</feature>
<evidence type="ECO:0000313" key="6">
    <source>
        <dbReference type="Proteomes" id="UP000092462"/>
    </source>
</evidence>
<dbReference type="VEuPathDB" id="VectorBase:PPAPM1_008572"/>
<dbReference type="EMBL" id="AJVK01021192">
    <property type="status" value="NOT_ANNOTATED_CDS"/>
    <property type="molecule type" value="Genomic_DNA"/>
</dbReference>
<dbReference type="InterPro" id="IPR029030">
    <property type="entry name" value="Caspase-like_dom_sf"/>
</dbReference>
<organism evidence="5 6">
    <name type="scientific">Phlebotomus papatasi</name>
    <name type="common">Sandfly</name>
    <dbReference type="NCBI Taxonomy" id="29031"/>
    <lineage>
        <taxon>Eukaryota</taxon>
        <taxon>Metazoa</taxon>
        <taxon>Ecdysozoa</taxon>
        <taxon>Arthropoda</taxon>
        <taxon>Hexapoda</taxon>
        <taxon>Insecta</taxon>
        <taxon>Pterygota</taxon>
        <taxon>Neoptera</taxon>
        <taxon>Endopterygota</taxon>
        <taxon>Diptera</taxon>
        <taxon>Nematocera</taxon>
        <taxon>Psychodoidea</taxon>
        <taxon>Psychodidae</taxon>
        <taxon>Phlebotomus</taxon>
        <taxon>Phlebotomus</taxon>
    </lineage>
</organism>
<dbReference type="PANTHER" id="PTHR22576">
    <property type="entry name" value="MUCOSA ASSOCIATED LYMPHOID TISSUE LYMPHOMA TRANSLOCATION PROTEIN 1/PARACASPASE"/>
    <property type="match status" value="1"/>
</dbReference>
<dbReference type="GO" id="GO:0004197">
    <property type="term" value="F:cysteine-type endopeptidase activity"/>
    <property type="evidence" value="ECO:0007669"/>
    <property type="project" value="InterPro"/>
</dbReference>
<dbReference type="PANTHER" id="PTHR22576:SF41">
    <property type="entry name" value="CASPASE 14, APOPTOSIS-RELATED CYSTEINE PEPTIDASE"/>
    <property type="match status" value="1"/>
</dbReference>
<dbReference type="PROSITE" id="PS50208">
    <property type="entry name" value="CASPASE_P20"/>
    <property type="match status" value="1"/>
</dbReference>
<dbReference type="Gene3D" id="3.40.50.1460">
    <property type="match status" value="1"/>
</dbReference>
<dbReference type="InterPro" id="IPR002138">
    <property type="entry name" value="Pept_C14_p10"/>
</dbReference>
<proteinExistence type="inferred from homology"/>
<dbReference type="InterPro" id="IPR056259">
    <property type="entry name" value="Dredd_N"/>
</dbReference>
<dbReference type="Pfam" id="PF00656">
    <property type="entry name" value="Peptidase_C14"/>
    <property type="match status" value="1"/>
</dbReference>
<comment type="similarity">
    <text evidence="1 2">Belongs to the peptidase C14A family.</text>
</comment>
<evidence type="ECO:0000259" key="3">
    <source>
        <dbReference type="PROSITE" id="PS50207"/>
    </source>
</evidence>
<evidence type="ECO:0000256" key="1">
    <source>
        <dbReference type="ARBA" id="ARBA00010134"/>
    </source>
</evidence>
<dbReference type="InterPro" id="IPR052039">
    <property type="entry name" value="Caspase-related_regulators"/>
</dbReference>
<dbReference type="Proteomes" id="UP000092462">
    <property type="component" value="Unassembled WGS sequence"/>
</dbReference>
<dbReference type="InterPro" id="IPR001309">
    <property type="entry name" value="Pept_C14_p20"/>
</dbReference>
<dbReference type="InterPro" id="IPR056260">
    <property type="entry name" value="Dredd_2nd"/>
</dbReference>
<sequence length="502" mass="57831">MSVSKDLAHDALPRASTKLSVSSISIDDLHLLEKDLLFHEKVSVCFLLCRENRDISFIQQELNLEFRVHRGRAIGHQRAFDKSIITTWARNDADSKWREHLVEALAIVKCNRVLKKLGFDLQDIQETYHPLIDEFFVHVHPILKILFRMCEKMTSLETRKLIQHMRNRYDNCGDFEVDSEKFMELHLLNWISMRIISIGDEKGIGSYFDEIIAFLKVNEIDEFWEKLKRFTAIASDANLEERSPGRMKKGSPGKERKDLEDFFHMNSGNMGYVLVINQKNFHKESGREIDYCFLNGDLETRYGTDSDVKSIRETFSAFGFNVIVKDDLRSDEIICSIEEFVGKTEEESQSSLVVVILSHGFQGSVYGSNSIPVEVREIKDALCDERLSDKPKILIIQACQSNDDSGKGKLARDGPSRMGNLITAWSTVEGYTSIRHTIEGTWFIQTLCAKLREFHEKEHFYDILTKVHAEVADKEGDSGETMQPKIDSTLKKKLYLYPMNNF</sequence>
<evidence type="ECO:0000256" key="2">
    <source>
        <dbReference type="RuleBase" id="RU003971"/>
    </source>
</evidence>
<dbReference type="InterPro" id="IPR011600">
    <property type="entry name" value="Pept_C14_caspase"/>
</dbReference>
<name>A0A1B0D025_PHLPP</name>
<evidence type="ECO:0000259" key="4">
    <source>
        <dbReference type="PROSITE" id="PS50208"/>
    </source>
</evidence>
<dbReference type="VEuPathDB" id="VectorBase:PPAI000697"/>
<dbReference type="InterPro" id="IPR015917">
    <property type="entry name" value="Pept_C14A"/>
</dbReference>
<dbReference type="PROSITE" id="PS50207">
    <property type="entry name" value="CASPASE_P10"/>
    <property type="match status" value="1"/>
</dbReference>
<keyword evidence="6" id="KW-1185">Reference proteome</keyword>
<evidence type="ECO:0000313" key="5">
    <source>
        <dbReference type="EnsemblMetazoa" id="PPAI000697-PA"/>
    </source>
</evidence>
<feature type="domain" description="Caspase family p20" evidence="4">
    <location>
        <begin position="269"/>
        <end position="403"/>
    </location>
</feature>
<dbReference type="Pfam" id="PF23725">
    <property type="entry name" value="Dredd_N"/>
    <property type="match status" value="1"/>
</dbReference>
<dbReference type="EnsemblMetazoa" id="PPAI000697-RA">
    <property type="protein sequence ID" value="PPAI000697-PA"/>
    <property type="gene ID" value="PPAI000697"/>
</dbReference>
<reference evidence="5" key="1">
    <citation type="submission" date="2022-08" db="UniProtKB">
        <authorList>
            <consortium name="EnsemblMetazoa"/>
        </authorList>
    </citation>
    <scope>IDENTIFICATION</scope>
    <source>
        <strain evidence="5">Israel</strain>
    </source>
</reference>
<dbReference type="AlphaFoldDB" id="A0A1B0D025"/>